<dbReference type="EC" id="3.1.11.6" evidence="5"/>
<dbReference type="EMBL" id="FNIL01000001">
    <property type="protein sequence ID" value="SDN40607.1"/>
    <property type="molecule type" value="Genomic_DNA"/>
</dbReference>
<dbReference type="Proteomes" id="UP000198778">
    <property type="component" value="Unassembled WGS sequence"/>
</dbReference>
<dbReference type="STRING" id="745820.SAMN04488053_101751"/>
<dbReference type="GO" id="GO:0003676">
    <property type="term" value="F:nucleic acid binding"/>
    <property type="evidence" value="ECO:0007669"/>
    <property type="project" value="InterPro"/>
</dbReference>
<feature type="domain" description="OB-fold nucleic acid binding" evidence="9">
    <location>
        <begin position="6"/>
        <end position="101"/>
    </location>
</feature>
<evidence type="ECO:0000256" key="6">
    <source>
        <dbReference type="RuleBase" id="RU004355"/>
    </source>
</evidence>
<comment type="function">
    <text evidence="5">Bidirectionally degrades single-stranded DNA into large acid-insoluble oligonucleotides, which are then degraded further into small acid-soluble oligonucleotides.</text>
</comment>
<evidence type="ECO:0000256" key="2">
    <source>
        <dbReference type="ARBA" id="ARBA00022722"/>
    </source>
</evidence>
<evidence type="ECO:0000313" key="10">
    <source>
        <dbReference type="EMBL" id="SDN40607.1"/>
    </source>
</evidence>
<dbReference type="Pfam" id="PF13742">
    <property type="entry name" value="tRNA_anti_2"/>
    <property type="match status" value="1"/>
</dbReference>
<protein>
    <recommendedName>
        <fullName evidence="5">Exodeoxyribonuclease 7 large subunit</fullName>
        <ecNumber evidence="5">3.1.11.6</ecNumber>
    </recommendedName>
    <alternativeName>
        <fullName evidence="5">Exodeoxyribonuclease VII large subunit</fullName>
        <shortName evidence="5">Exonuclease VII large subunit</shortName>
    </alternativeName>
</protein>
<keyword evidence="4 5" id="KW-0269">Exonuclease</keyword>
<dbReference type="GO" id="GO:0005737">
    <property type="term" value="C:cytoplasm"/>
    <property type="evidence" value="ECO:0007669"/>
    <property type="project" value="UniProtKB-SubCell"/>
</dbReference>
<keyword evidence="2 5" id="KW-0540">Nuclease</keyword>
<name>A0A1H0B4M6_9BACI</name>
<comment type="similarity">
    <text evidence="5 6">Belongs to the XseA family.</text>
</comment>
<dbReference type="OrthoDB" id="9802795at2"/>
<feature type="coiled-coil region" evidence="7">
    <location>
        <begin position="366"/>
        <end position="394"/>
    </location>
</feature>
<sequence>MSQQFLSVTDVTQQIKKLLETSARLQNVWIQAEISNFKRHSRGHMYFTLKDDNSRLQSVMFAGSNKSLKFQPENGMSVLVRGDISVYEPFGQYQFYVKEMQPDGIGHLYMAFEQLKKKLSMAGYFEDSIKKKIPRVPSHIGVVTSPTGAAVRDIITTIRRRYPLAKVTLFPVLVQGPQAAASVSKAIYQANGITSLDTLIVGRGGGSLEELWAFNEEIVATAIYKSHIPIISAVGHETDITISDFTADVRAATPTAAAELAVPDIQEMRAFVSERHARLLRVMSQHASQAKERLHRLENSYAFKYPQKLIEEKEQQLDMMHDRLKRSLEISTKEKSNTLKMWDDRLKNVHPQTKIIKAEENLLQYKKGLEKSMAQLLQRNQQKLEMQMSKLDLLSPMNLMKKGYSLAYTSENSLIKSTEQIHEGAQIKLRVKDGMLDCEVKDITRMTEEEK</sequence>
<dbReference type="InterPro" id="IPR020579">
    <property type="entry name" value="Exonuc_VII_lsu_C"/>
</dbReference>
<feature type="coiled-coil region" evidence="7">
    <location>
        <begin position="280"/>
        <end position="330"/>
    </location>
</feature>
<evidence type="ECO:0000256" key="7">
    <source>
        <dbReference type="SAM" id="Coils"/>
    </source>
</evidence>
<comment type="subunit">
    <text evidence="5">Heterooligomer composed of large and small subunits.</text>
</comment>
<evidence type="ECO:0000256" key="4">
    <source>
        <dbReference type="ARBA" id="ARBA00022839"/>
    </source>
</evidence>
<comment type="catalytic activity">
    <reaction evidence="5 6">
        <text>Exonucleolytic cleavage in either 5'- to 3'- or 3'- to 5'-direction to yield nucleoside 5'-phosphates.</text>
        <dbReference type="EC" id="3.1.11.6"/>
    </reaction>
</comment>
<evidence type="ECO:0000259" key="9">
    <source>
        <dbReference type="Pfam" id="PF13742"/>
    </source>
</evidence>
<dbReference type="AlphaFoldDB" id="A0A1H0B4M6"/>
<dbReference type="CDD" id="cd04489">
    <property type="entry name" value="ExoVII_LU_OBF"/>
    <property type="match status" value="1"/>
</dbReference>
<evidence type="ECO:0000256" key="5">
    <source>
        <dbReference type="HAMAP-Rule" id="MF_00378"/>
    </source>
</evidence>
<evidence type="ECO:0000259" key="8">
    <source>
        <dbReference type="Pfam" id="PF02601"/>
    </source>
</evidence>
<evidence type="ECO:0000313" key="11">
    <source>
        <dbReference type="Proteomes" id="UP000198778"/>
    </source>
</evidence>
<dbReference type="InterPro" id="IPR025824">
    <property type="entry name" value="OB-fold_nuc-bd_dom"/>
</dbReference>
<dbReference type="Pfam" id="PF02601">
    <property type="entry name" value="Exonuc_VII_L"/>
    <property type="match status" value="1"/>
</dbReference>
<accession>A0A1H0B4M6</accession>
<keyword evidence="11" id="KW-1185">Reference proteome</keyword>
<dbReference type="HAMAP" id="MF_00378">
    <property type="entry name" value="Exonuc_7_L"/>
    <property type="match status" value="1"/>
</dbReference>
<dbReference type="PANTHER" id="PTHR30008:SF0">
    <property type="entry name" value="EXODEOXYRIBONUCLEASE 7 LARGE SUBUNIT"/>
    <property type="match status" value="1"/>
</dbReference>
<reference evidence="11" key="1">
    <citation type="submission" date="2016-10" db="EMBL/GenBank/DDBJ databases">
        <authorList>
            <person name="Varghese N."/>
            <person name="Submissions S."/>
        </authorList>
    </citation>
    <scope>NUCLEOTIDE SEQUENCE [LARGE SCALE GENOMIC DNA]</scope>
    <source>
        <strain evidence="11">CGMCC 1.10369</strain>
    </source>
</reference>
<keyword evidence="7" id="KW-0175">Coiled coil</keyword>
<dbReference type="GO" id="GO:0008855">
    <property type="term" value="F:exodeoxyribonuclease VII activity"/>
    <property type="evidence" value="ECO:0007669"/>
    <property type="project" value="UniProtKB-UniRule"/>
</dbReference>
<evidence type="ECO:0000256" key="1">
    <source>
        <dbReference type="ARBA" id="ARBA00022490"/>
    </source>
</evidence>
<dbReference type="InterPro" id="IPR003753">
    <property type="entry name" value="Exonuc_VII_L"/>
</dbReference>
<comment type="subcellular location">
    <subcellularLocation>
        <location evidence="5 6">Cytoplasm</location>
    </subcellularLocation>
</comment>
<dbReference type="PANTHER" id="PTHR30008">
    <property type="entry name" value="EXODEOXYRIBONUCLEASE 7 LARGE SUBUNIT"/>
    <property type="match status" value="1"/>
</dbReference>
<organism evidence="10 11">
    <name type="scientific">Alkalicoccus daliensis</name>
    <dbReference type="NCBI Taxonomy" id="745820"/>
    <lineage>
        <taxon>Bacteria</taxon>
        <taxon>Bacillati</taxon>
        <taxon>Bacillota</taxon>
        <taxon>Bacilli</taxon>
        <taxon>Bacillales</taxon>
        <taxon>Bacillaceae</taxon>
        <taxon>Alkalicoccus</taxon>
    </lineage>
</organism>
<proteinExistence type="inferred from homology"/>
<dbReference type="RefSeq" id="WP_090840688.1">
    <property type="nucleotide sequence ID" value="NZ_FNIL01000001.1"/>
</dbReference>
<gene>
    <name evidence="5" type="primary">xseA</name>
    <name evidence="10" type="ORF">SAMN04488053_101751</name>
</gene>
<dbReference type="GO" id="GO:0009318">
    <property type="term" value="C:exodeoxyribonuclease VII complex"/>
    <property type="evidence" value="ECO:0007669"/>
    <property type="project" value="UniProtKB-UniRule"/>
</dbReference>
<dbReference type="GO" id="GO:0006308">
    <property type="term" value="P:DNA catabolic process"/>
    <property type="evidence" value="ECO:0007669"/>
    <property type="project" value="UniProtKB-UniRule"/>
</dbReference>
<feature type="domain" description="Exonuclease VII large subunit C-terminal" evidence="8">
    <location>
        <begin position="124"/>
        <end position="439"/>
    </location>
</feature>
<keyword evidence="3 5" id="KW-0378">Hydrolase</keyword>
<evidence type="ECO:0000256" key="3">
    <source>
        <dbReference type="ARBA" id="ARBA00022801"/>
    </source>
</evidence>
<dbReference type="NCBIfam" id="TIGR00237">
    <property type="entry name" value="xseA"/>
    <property type="match status" value="1"/>
</dbReference>
<keyword evidence="1 5" id="KW-0963">Cytoplasm</keyword>